<dbReference type="PANTHER" id="PTHR43827:SF3">
    <property type="entry name" value="NADP-DEPENDENT OXIDOREDUCTASE DOMAIN-CONTAINING PROTEIN"/>
    <property type="match status" value="1"/>
</dbReference>
<feature type="site" description="Lowers pKa of active site Tyr" evidence="6">
    <location>
        <position position="82"/>
    </location>
</feature>
<organism evidence="8 9">
    <name type="scientific">Lactococcus taiwanensis</name>
    <dbReference type="NCBI Taxonomy" id="1151742"/>
    <lineage>
        <taxon>Bacteria</taxon>
        <taxon>Bacillati</taxon>
        <taxon>Bacillota</taxon>
        <taxon>Bacilli</taxon>
        <taxon>Lactobacillales</taxon>
        <taxon>Streptococcaceae</taxon>
        <taxon>Lactococcus</taxon>
    </lineage>
</organism>
<dbReference type="PRINTS" id="PR00069">
    <property type="entry name" value="ALDKETRDTASE"/>
</dbReference>
<keyword evidence="9" id="KW-1185">Reference proteome</keyword>
<dbReference type="Pfam" id="PF00248">
    <property type="entry name" value="Aldo_ket_red"/>
    <property type="match status" value="1"/>
</dbReference>
<sequence>MIHSLTDKVLLNNQVEIPGLGLGVFQISDEMTEEVVKNGILTGYRLIDTAQIYGNEIGTGKGIAQGLKEAKLERKDIFVTSKVWNDHLSYSETIAAFNQSLERLGLEYLDLYLIHWPGFGAFDESWRALEELYKEGKVRAIGVSNFEIEHLEHLLIYAEVIPVVNQIELHPKLNQKALREYCAQKGIKVQAWSPLMQGQLLTNEVILGIARALNKSAAQVILRWAIQQEILLNVKSVKKERMLANSQVFDFHLSEAQMQLIDALNEDLRVGPNPNTFDFK</sequence>
<dbReference type="GO" id="GO:0016616">
    <property type="term" value="F:oxidoreductase activity, acting on the CH-OH group of donors, NAD or NADP as acceptor"/>
    <property type="evidence" value="ECO:0007669"/>
    <property type="project" value="UniProtKB-ARBA"/>
</dbReference>
<dbReference type="KEGG" id="lti:JW886_06220"/>
<dbReference type="InterPro" id="IPR020471">
    <property type="entry name" value="AKR"/>
</dbReference>
<reference evidence="8 9" key="1">
    <citation type="submission" date="2021-02" db="EMBL/GenBank/DDBJ databases">
        <title>Complete genome sequence of Lactococcus lactis strain K_LL004.</title>
        <authorList>
            <person name="Kim H.B."/>
        </authorList>
    </citation>
    <scope>NUCLEOTIDE SEQUENCE [LARGE SCALE GENOMIC DNA]</scope>
    <source>
        <strain evidence="8 9">K_LL004</strain>
    </source>
</reference>
<evidence type="ECO:0000259" key="7">
    <source>
        <dbReference type="Pfam" id="PF00248"/>
    </source>
</evidence>
<feature type="active site" description="Proton donor" evidence="4">
    <location>
        <position position="53"/>
    </location>
</feature>
<feature type="domain" description="NADP-dependent oxidoreductase" evidence="7">
    <location>
        <begin position="26"/>
        <end position="266"/>
    </location>
</feature>
<evidence type="ECO:0000256" key="2">
    <source>
        <dbReference type="ARBA" id="ARBA00022857"/>
    </source>
</evidence>
<dbReference type="Gene3D" id="3.20.20.100">
    <property type="entry name" value="NADP-dependent oxidoreductase domain"/>
    <property type="match status" value="1"/>
</dbReference>
<evidence type="ECO:0000256" key="5">
    <source>
        <dbReference type="PIRSR" id="PIRSR000097-2"/>
    </source>
</evidence>
<dbReference type="PANTHER" id="PTHR43827">
    <property type="entry name" value="2,5-DIKETO-D-GLUCONIC ACID REDUCTASE"/>
    <property type="match status" value="1"/>
</dbReference>
<evidence type="ECO:0000313" key="9">
    <source>
        <dbReference type="Proteomes" id="UP000663608"/>
    </source>
</evidence>
<dbReference type="InterPro" id="IPR023210">
    <property type="entry name" value="NADP_OxRdtase_dom"/>
</dbReference>
<evidence type="ECO:0000313" key="8">
    <source>
        <dbReference type="EMBL" id="QSE76064.1"/>
    </source>
</evidence>
<evidence type="ECO:0000256" key="4">
    <source>
        <dbReference type="PIRSR" id="PIRSR000097-1"/>
    </source>
</evidence>
<evidence type="ECO:0000256" key="3">
    <source>
        <dbReference type="ARBA" id="ARBA00023002"/>
    </source>
</evidence>
<keyword evidence="3" id="KW-0560">Oxidoreductase</keyword>
<comment type="similarity">
    <text evidence="1">Belongs to the aldo/keto reductase family.</text>
</comment>
<accession>A0AA45QQL8</accession>
<dbReference type="RefSeq" id="WP_205871589.1">
    <property type="nucleotide sequence ID" value="NZ_CP070872.1"/>
</dbReference>
<dbReference type="SUPFAM" id="SSF51430">
    <property type="entry name" value="NAD(P)-linked oxidoreductase"/>
    <property type="match status" value="1"/>
</dbReference>
<dbReference type="PIRSF" id="PIRSF000097">
    <property type="entry name" value="AKR"/>
    <property type="match status" value="1"/>
</dbReference>
<gene>
    <name evidence="8" type="ORF">JW886_06220</name>
</gene>
<proteinExistence type="inferred from homology"/>
<dbReference type="AlphaFoldDB" id="A0AA45QQL8"/>
<dbReference type="FunFam" id="3.20.20.100:FF:000015">
    <property type="entry name" value="Oxidoreductase, aldo/keto reductase family"/>
    <property type="match status" value="1"/>
</dbReference>
<dbReference type="PROSITE" id="PS00062">
    <property type="entry name" value="ALDOKETO_REDUCTASE_2"/>
    <property type="match status" value="1"/>
</dbReference>
<evidence type="ECO:0000256" key="6">
    <source>
        <dbReference type="PIRSR" id="PIRSR000097-3"/>
    </source>
</evidence>
<dbReference type="InterPro" id="IPR018170">
    <property type="entry name" value="Aldo/ket_reductase_CS"/>
</dbReference>
<dbReference type="Proteomes" id="UP000663608">
    <property type="component" value="Chromosome"/>
</dbReference>
<keyword evidence="2" id="KW-0521">NADP</keyword>
<protein>
    <submittedName>
        <fullName evidence="8">Aldo/keto reductase</fullName>
    </submittedName>
</protein>
<name>A0AA45QQL8_9LACT</name>
<dbReference type="InterPro" id="IPR036812">
    <property type="entry name" value="NAD(P)_OxRdtase_dom_sf"/>
</dbReference>
<feature type="binding site" evidence="5">
    <location>
        <position position="115"/>
    </location>
    <ligand>
        <name>substrate</name>
    </ligand>
</feature>
<dbReference type="EMBL" id="CP070872">
    <property type="protein sequence ID" value="QSE76064.1"/>
    <property type="molecule type" value="Genomic_DNA"/>
</dbReference>
<evidence type="ECO:0000256" key="1">
    <source>
        <dbReference type="ARBA" id="ARBA00007905"/>
    </source>
</evidence>